<organism evidence="11 12">
    <name type="scientific">Sarcoptes scabiei</name>
    <name type="common">Itch mite</name>
    <name type="synonym">Acarus scabiei</name>
    <dbReference type="NCBI Taxonomy" id="52283"/>
    <lineage>
        <taxon>Eukaryota</taxon>
        <taxon>Metazoa</taxon>
        <taxon>Ecdysozoa</taxon>
        <taxon>Arthropoda</taxon>
        <taxon>Chelicerata</taxon>
        <taxon>Arachnida</taxon>
        <taxon>Acari</taxon>
        <taxon>Acariformes</taxon>
        <taxon>Sarcoptiformes</taxon>
        <taxon>Astigmata</taxon>
        <taxon>Psoroptidia</taxon>
        <taxon>Sarcoptoidea</taxon>
        <taxon>Sarcoptidae</taxon>
        <taxon>Sarcoptinae</taxon>
        <taxon>Sarcoptes</taxon>
    </lineage>
</organism>
<protein>
    <recommendedName>
        <fullName evidence="3 10">Zinc finger protein-like 1 homolog</fullName>
    </recommendedName>
</protein>
<dbReference type="Gene3D" id="3.30.40.10">
    <property type="entry name" value="Zinc/RING finger domain, C3HC4 (zinc finger)"/>
    <property type="match status" value="1"/>
</dbReference>
<dbReference type="PROSITE" id="PS50089">
    <property type="entry name" value="ZF_RING_2"/>
    <property type="match status" value="1"/>
</dbReference>
<evidence type="ECO:0000256" key="2">
    <source>
        <dbReference type="ARBA" id="ARBA00005561"/>
    </source>
</evidence>
<evidence type="ECO:0000313" key="11">
    <source>
        <dbReference type="EMBL" id="KPM07232.1"/>
    </source>
</evidence>
<evidence type="ECO:0000313" key="12">
    <source>
        <dbReference type="Proteomes" id="UP000616769"/>
    </source>
</evidence>
<reference evidence="11 12" key="1">
    <citation type="journal article" date="2015" name="Parasit. Vectors">
        <title>Draft genome of the scabies mite.</title>
        <authorList>
            <person name="Rider S.D.Jr."/>
            <person name="Morgan M.S."/>
            <person name="Arlian L.G."/>
        </authorList>
    </citation>
    <scope>NUCLEOTIDE SEQUENCE [LARGE SCALE GENOMIC DNA]</scope>
    <source>
        <strain evidence="11">Arlian Lab</strain>
    </source>
</reference>
<comment type="subcellular location">
    <subcellularLocation>
        <location evidence="1 10">Membrane</location>
        <topology evidence="1 10">Single-pass membrane protein</topology>
    </subcellularLocation>
</comment>
<feature type="transmembrane region" description="Helical" evidence="10">
    <location>
        <begin position="286"/>
        <end position="305"/>
    </location>
</feature>
<evidence type="ECO:0000256" key="3">
    <source>
        <dbReference type="ARBA" id="ARBA00013701"/>
    </source>
</evidence>
<accession>A0A132A8D1</accession>
<keyword evidence="6 10" id="KW-0863">Zinc-finger</keyword>
<dbReference type="InterPro" id="IPR001841">
    <property type="entry name" value="Znf_RING"/>
</dbReference>
<dbReference type="EMBL" id="JXLN01011414">
    <property type="protein sequence ID" value="KPM07232.1"/>
    <property type="molecule type" value="Genomic_DNA"/>
</dbReference>
<sequence>MGLCKCPRKKVTNQFCFEHKVNVCEYCMIDGPHKLCYIAPYLNWLENSNFDSKCQICSMNFNMESGCVRLCCYHLFHLNCLNSYANRMPANTAPAGYTCPICSKPIFSINPKSPVGKSLENAIRSFDWAMEGLKQNPNESSSISSESMGNGQMIYKSLLDDSTRIDMMTNNEDDLNHPKIFHNSFTTIKPIGTNLSVGQYSAPINVNNVKNFISTNGDLCFGSSSSMRSKFDNESRRSLLSSVNDIIEDKYRTKSPVEFLSRWLRSRSTYIRNHTAMSSLSLYKKFIIFGLISFLFLFIVIHYFIKYGRQSAESDPFLNPENDPNLRNANI</sequence>
<name>A0A132A8D1_SARSC</name>
<comment type="caution">
    <text evidence="11">The sequence shown here is derived from an EMBL/GenBank/DDBJ whole genome shotgun (WGS) entry which is preliminary data.</text>
</comment>
<dbReference type="OrthoDB" id="1916590at2759"/>
<dbReference type="GO" id="GO:0005794">
    <property type="term" value="C:Golgi apparatus"/>
    <property type="evidence" value="ECO:0007669"/>
    <property type="project" value="TreeGrafter"/>
</dbReference>
<keyword evidence="4 10" id="KW-0812">Transmembrane</keyword>
<dbReference type="SMART" id="SM00184">
    <property type="entry name" value="RING"/>
    <property type="match status" value="1"/>
</dbReference>
<dbReference type="Pfam" id="PF25998">
    <property type="entry name" value="U-box_ZFPL1"/>
    <property type="match status" value="1"/>
</dbReference>
<evidence type="ECO:0000256" key="8">
    <source>
        <dbReference type="ARBA" id="ARBA00022989"/>
    </source>
</evidence>
<gene>
    <name evidence="11" type="ORF">QR98_0057200</name>
</gene>
<keyword evidence="5 10" id="KW-0479">Metal-binding</keyword>
<dbReference type="InterPro" id="IPR058731">
    <property type="entry name" value="Znf-B_box_ZFPL1-like"/>
</dbReference>
<keyword evidence="8 10" id="KW-1133">Transmembrane helix</keyword>
<dbReference type="GO" id="GO:0016020">
    <property type="term" value="C:membrane"/>
    <property type="evidence" value="ECO:0007669"/>
    <property type="project" value="UniProtKB-SubCell"/>
</dbReference>
<keyword evidence="7 10" id="KW-0862">Zinc</keyword>
<dbReference type="CDD" id="cd16487">
    <property type="entry name" value="mRING-H2-C3DHC3_ZFPL1"/>
    <property type="match status" value="1"/>
</dbReference>
<dbReference type="InterPro" id="IPR013083">
    <property type="entry name" value="Znf_RING/FYVE/PHD"/>
</dbReference>
<keyword evidence="9 10" id="KW-0472">Membrane</keyword>
<dbReference type="SUPFAM" id="SSF57850">
    <property type="entry name" value="RING/U-box"/>
    <property type="match status" value="1"/>
</dbReference>
<dbReference type="AlphaFoldDB" id="A0A132A8D1"/>
<dbReference type="VEuPathDB" id="VectorBase:SSCA001242"/>
<proteinExistence type="inferred from homology"/>
<evidence type="ECO:0000256" key="9">
    <source>
        <dbReference type="ARBA" id="ARBA00023136"/>
    </source>
</evidence>
<dbReference type="Proteomes" id="UP000616769">
    <property type="component" value="Unassembled WGS sequence"/>
</dbReference>
<comment type="similarity">
    <text evidence="2 10">Belongs to the ZFPL1 family.</text>
</comment>
<evidence type="ECO:0000256" key="5">
    <source>
        <dbReference type="ARBA" id="ARBA00022723"/>
    </source>
</evidence>
<dbReference type="Pfam" id="PF25993">
    <property type="entry name" value="zf-B_box_ZFPL1"/>
    <property type="match status" value="1"/>
</dbReference>
<evidence type="ECO:0000256" key="1">
    <source>
        <dbReference type="ARBA" id="ARBA00004167"/>
    </source>
</evidence>
<dbReference type="PANTHER" id="PTHR12981:SF0">
    <property type="entry name" value="ZINC FINGER PROTEIN-LIKE 1"/>
    <property type="match status" value="1"/>
</dbReference>
<evidence type="ECO:0000256" key="6">
    <source>
        <dbReference type="ARBA" id="ARBA00022771"/>
    </source>
</evidence>
<dbReference type="PANTHER" id="PTHR12981">
    <property type="entry name" value="ZINC FINGER PROTEIN-LIKE 1"/>
    <property type="match status" value="1"/>
</dbReference>
<dbReference type="GO" id="GO:0008270">
    <property type="term" value="F:zinc ion binding"/>
    <property type="evidence" value="ECO:0007669"/>
    <property type="project" value="UniProtKB-UniRule"/>
</dbReference>
<evidence type="ECO:0000256" key="4">
    <source>
        <dbReference type="ARBA" id="ARBA00022692"/>
    </source>
</evidence>
<dbReference type="InterPro" id="IPR058730">
    <property type="entry name" value="U-box_ZFPL1-like"/>
</dbReference>
<evidence type="ECO:0000256" key="7">
    <source>
        <dbReference type="ARBA" id="ARBA00022833"/>
    </source>
</evidence>
<dbReference type="InterPro" id="IPR039043">
    <property type="entry name" value="ZFPL1"/>
</dbReference>
<evidence type="ECO:0000256" key="10">
    <source>
        <dbReference type="RuleBase" id="RU369078"/>
    </source>
</evidence>